<dbReference type="PANTHER" id="PTHR34185:SF2">
    <property type="entry name" value="CYCLIC DI-AMP SYNTHASE CDAS"/>
    <property type="match status" value="1"/>
</dbReference>
<protein>
    <recommendedName>
        <fullName evidence="6">Diadenylate cyclase</fullName>
        <shortName evidence="6">DAC</shortName>
        <ecNumber evidence="6">2.7.7.85</ecNumber>
    </recommendedName>
    <alternativeName>
        <fullName evidence="6">Cyclic-di-AMP synthase</fullName>
        <shortName evidence="6">c-di-AMP synthase</shortName>
    </alternativeName>
</protein>
<evidence type="ECO:0000256" key="6">
    <source>
        <dbReference type="HAMAP-Rule" id="MF_00838"/>
    </source>
</evidence>
<evidence type="ECO:0000256" key="1">
    <source>
        <dbReference type="ARBA" id="ARBA00000877"/>
    </source>
</evidence>
<dbReference type="EMBL" id="BAAADJ010000021">
    <property type="protein sequence ID" value="GAA0329153.1"/>
    <property type="molecule type" value="Genomic_DNA"/>
</dbReference>
<comment type="similarity">
    <text evidence="6">Belongs to the adenylate cyclase family. DacB/CdaS subfamily.</text>
</comment>
<comment type="catalytic activity">
    <reaction evidence="1 6">
        <text>2 ATP = 3',3'-c-di-AMP + 2 diphosphate</text>
        <dbReference type="Rhea" id="RHEA:35655"/>
        <dbReference type="ChEBI" id="CHEBI:30616"/>
        <dbReference type="ChEBI" id="CHEBI:33019"/>
        <dbReference type="ChEBI" id="CHEBI:71500"/>
        <dbReference type="EC" id="2.7.7.85"/>
    </reaction>
</comment>
<dbReference type="InterPro" id="IPR019457">
    <property type="entry name" value="CdaS_N"/>
</dbReference>
<dbReference type="PANTHER" id="PTHR34185">
    <property type="entry name" value="DIADENYLATE CYCLASE"/>
    <property type="match status" value="1"/>
</dbReference>
<dbReference type="InterPro" id="IPR003390">
    <property type="entry name" value="DNA_integrity_scan_DisA_N"/>
</dbReference>
<accession>A0ABP3FXI6</accession>
<dbReference type="Pfam" id="PF02457">
    <property type="entry name" value="DAC"/>
    <property type="match status" value="1"/>
</dbReference>
<gene>
    <name evidence="8" type="primary">cdaS</name>
    <name evidence="6" type="synonym">dacB</name>
    <name evidence="8" type="ORF">GCM10008967_19570</name>
</gene>
<dbReference type="Gene3D" id="1.10.287.770">
    <property type="entry name" value="YojJ-like"/>
    <property type="match status" value="1"/>
</dbReference>
<comment type="function">
    <text evidence="6">Catalyzes the condensation of 2 ATP molecules into cyclic di-AMP (c-di-AMP), a second messenger used to regulate differing processes in different bacteria.</text>
</comment>
<dbReference type="RefSeq" id="WP_343798623.1">
    <property type="nucleotide sequence ID" value="NZ_BAAADJ010000021.1"/>
</dbReference>
<dbReference type="PROSITE" id="PS51794">
    <property type="entry name" value="DAC"/>
    <property type="match status" value="1"/>
</dbReference>
<dbReference type="InterPro" id="IPR034693">
    <property type="entry name" value="CdaS"/>
</dbReference>
<comment type="caution">
    <text evidence="8">The sequence shown here is derived from an EMBL/GenBank/DDBJ whole genome shotgun (WGS) entry which is preliminary data.</text>
</comment>
<keyword evidence="6" id="KW-1133">Transmembrane helix</keyword>
<dbReference type="Gene3D" id="3.40.1700.10">
    <property type="entry name" value="DNA integrity scanning protein, DisA, N-terminal domain"/>
    <property type="match status" value="1"/>
</dbReference>
<dbReference type="NCBIfam" id="NF038328">
    <property type="entry name" value="c-di-AMP_CdaS"/>
    <property type="match status" value="1"/>
</dbReference>
<evidence type="ECO:0000256" key="4">
    <source>
        <dbReference type="ARBA" id="ARBA00022741"/>
    </source>
</evidence>
<keyword evidence="6" id="KW-0472">Membrane</keyword>
<evidence type="ECO:0000256" key="3">
    <source>
        <dbReference type="ARBA" id="ARBA00022695"/>
    </source>
</evidence>
<name>A0ABP3FXI6_9BACI</name>
<evidence type="ECO:0000313" key="9">
    <source>
        <dbReference type="Proteomes" id="UP001500782"/>
    </source>
</evidence>
<dbReference type="InterPro" id="IPR050338">
    <property type="entry name" value="DisA"/>
</dbReference>
<keyword evidence="6" id="KW-0812">Transmembrane</keyword>
<dbReference type="Pfam" id="PF10372">
    <property type="entry name" value="CdaS_N"/>
    <property type="match status" value="1"/>
</dbReference>
<keyword evidence="2 6" id="KW-0808">Transferase</keyword>
<keyword evidence="9" id="KW-1185">Reference proteome</keyword>
<comment type="subunit">
    <text evidence="6">Probably oligomerizes.</text>
</comment>
<organism evidence="8 9">
    <name type="scientific">Bacillus carboniphilus</name>
    <dbReference type="NCBI Taxonomy" id="86663"/>
    <lineage>
        <taxon>Bacteria</taxon>
        <taxon>Bacillati</taxon>
        <taxon>Bacillota</taxon>
        <taxon>Bacilli</taxon>
        <taxon>Bacillales</taxon>
        <taxon>Bacillaceae</taxon>
        <taxon>Bacillus</taxon>
    </lineage>
</organism>
<dbReference type="SUPFAM" id="SSF143597">
    <property type="entry name" value="YojJ-like"/>
    <property type="match status" value="1"/>
</dbReference>
<keyword evidence="5 6" id="KW-0067">ATP-binding</keyword>
<proteinExistence type="inferred from homology"/>
<dbReference type="InterPro" id="IPR036888">
    <property type="entry name" value="DNA_integrity_DisA_N_sf"/>
</dbReference>
<evidence type="ECO:0000256" key="5">
    <source>
        <dbReference type="ARBA" id="ARBA00022840"/>
    </source>
</evidence>
<keyword evidence="3 6" id="KW-0548">Nucleotidyltransferase</keyword>
<dbReference type="EC" id="2.7.7.85" evidence="6"/>
<dbReference type="HAMAP" id="MF_00838">
    <property type="entry name" value="DacB"/>
    <property type="match status" value="1"/>
</dbReference>
<dbReference type="Proteomes" id="UP001500782">
    <property type="component" value="Unassembled WGS sequence"/>
</dbReference>
<dbReference type="InterPro" id="IPR053472">
    <property type="entry name" value="DAC_CdaS-like"/>
</dbReference>
<keyword evidence="4 6" id="KW-0547">Nucleotide-binding</keyword>
<keyword evidence="6" id="KW-1003">Cell membrane</keyword>
<evidence type="ECO:0000256" key="2">
    <source>
        <dbReference type="ARBA" id="ARBA00022679"/>
    </source>
</evidence>
<reference evidence="9" key="1">
    <citation type="journal article" date="2019" name="Int. J. Syst. Evol. Microbiol.">
        <title>The Global Catalogue of Microorganisms (GCM) 10K type strain sequencing project: providing services to taxonomists for standard genome sequencing and annotation.</title>
        <authorList>
            <consortium name="The Broad Institute Genomics Platform"/>
            <consortium name="The Broad Institute Genome Sequencing Center for Infectious Disease"/>
            <person name="Wu L."/>
            <person name="Ma J."/>
        </authorList>
    </citation>
    <scope>NUCLEOTIDE SEQUENCE [LARGE SCALE GENOMIC DNA]</scope>
    <source>
        <strain evidence="9">JCM 9731</strain>
    </source>
</reference>
<feature type="domain" description="DAC" evidence="7">
    <location>
        <begin position="44"/>
        <end position="202"/>
    </location>
</feature>
<sequence>MKEQQQFPEDFQVTIKQLLQQMNDEVTDINQTFSTLKCCILSDLEELQHTMDHIKSNVSSYYLKAYLEPFTKHFITLTQAVQRLSEKRHGALIVIERSILVEPFLLGSIRVNAPVTQLLLESIFYPGNPLHDGGVLIRGDWILSAKNILPLTRNTEVSNKFGTRHRAAIGLSEQTDALVLVVSEETGRISFAMNGEIFPIKT</sequence>
<evidence type="ECO:0000313" key="8">
    <source>
        <dbReference type="EMBL" id="GAA0329153.1"/>
    </source>
</evidence>
<evidence type="ECO:0000259" key="7">
    <source>
        <dbReference type="PROSITE" id="PS51794"/>
    </source>
</evidence>